<protein>
    <submittedName>
        <fullName evidence="2">Uncharacterized protein</fullName>
    </submittedName>
</protein>
<proteinExistence type="predicted"/>
<name>A0AAP0F5Y7_9MAGN</name>
<accession>A0AAP0F5Y7</accession>
<organism evidence="2 3">
    <name type="scientific">Stephania cephalantha</name>
    <dbReference type="NCBI Taxonomy" id="152367"/>
    <lineage>
        <taxon>Eukaryota</taxon>
        <taxon>Viridiplantae</taxon>
        <taxon>Streptophyta</taxon>
        <taxon>Embryophyta</taxon>
        <taxon>Tracheophyta</taxon>
        <taxon>Spermatophyta</taxon>
        <taxon>Magnoliopsida</taxon>
        <taxon>Ranunculales</taxon>
        <taxon>Menispermaceae</taxon>
        <taxon>Menispermoideae</taxon>
        <taxon>Cissampelideae</taxon>
        <taxon>Stephania</taxon>
    </lineage>
</organism>
<comment type="caution">
    <text evidence="2">The sequence shown here is derived from an EMBL/GenBank/DDBJ whole genome shotgun (WGS) entry which is preliminary data.</text>
</comment>
<feature type="region of interest" description="Disordered" evidence="1">
    <location>
        <begin position="41"/>
        <end position="69"/>
    </location>
</feature>
<sequence length="69" mass="7782">MDREQLQELRERYGWMEQALTKRLGLNFVGGTSSLPTIVAPPVDPHIAHTHDESDDNLGTDNDDADDYN</sequence>
<evidence type="ECO:0000256" key="1">
    <source>
        <dbReference type="SAM" id="MobiDB-lite"/>
    </source>
</evidence>
<dbReference type="Proteomes" id="UP001419268">
    <property type="component" value="Unassembled WGS sequence"/>
</dbReference>
<keyword evidence="3" id="KW-1185">Reference proteome</keyword>
<gene>
    <name evidence="2" type="ORF">Scep_022328</name>
</gene>
<dbReference type="AlphaFoldDB" id="A0AAP0F5Y7"/>
<reference evidence="2 3" key="1">
    <citation type="submission" date="2024-01" db="EMBL/GenBank/DDBJ databases">
        <title>Genome assemblies of Stephania.</title>
        <authorList>
            <person name="Yang L."/>
        </authorList>
    </citation>
    <scope>NUCLEOTIDE SEQUENCE [LARGE SCALE GENOMIC DNA]</scope>
    <source>
        <strain evidence="2">JXDWG</strain>
        <tissue evidence="2">Leaf</tissue>
    </source>
</reference>
<dbReference type="EMBL" id="JBBNAG010000009">
    <property type="protein sequence ID" value="KAK9105484.1"/>
    <property type="molecule type" value="Genomic_DNA"/>
</dbReference>
<evidence type="ECO:0000313" key="3">
    <source>
        <dbReference type="Proteomes" id="UP001419268"/>
    </source>
</evidence>
<evidence type="ECO:0000313" key="2">
    <source>
        <dbReference type="EMBL" id="KAK9105484.1"/>
    </source>
</evidence>
<feature type="compositionally biased region" description="Acidic residues" evidence="1">
    <location>
        <begin position="53"/>
        <end position="69"/>
    </location>
</feature>